<feature type="non-terminal residue" evidence="2">
    <location>
        <position position="209"/>
    </location>
</feature>
<protein>
    <recommendedName>
        <fullName evidence="1">BTB domain-containing protein</fullName>
    </recommendedName>
</protein>
<evidence type="ECO:0000313" key="2">
    <source>
        <dbReference type="EMBL" id="CAD7652653.1"/>
    </source>
</evidence>
<proteinExistence type="predicted"/>
<gene>
    <name evidence="2" type="ORF">ONB1V03_LOCUS9314</name>
</gene>
<dbReference type="PROSITE" id="PS50097">
    <property type="entry name" value="BTB"/>
    <property type="match status" value="1"/>
</dbReference>
<evidence type="ECO:0000313" key="3">
    <source>
        <dbReference type="Proteomes" id="UP000728032"/>
    </source>
</evidence>
<dbReference type="EMBL" id="OC920617">
    <property type="protein sequence ID" value="CAD7652653.1"/>
    <property type="molecule type" value="Genomic_DNA"/>
</dbReference>
<dbReference type="Pfam" id="PF00651">
    <property type="entry name" value="BTB"/>
    <property type="match status" value="1"/>
</dbReference>
<dbReference type="OrthoDB" id="10249567at2759"/>
<keyword evidence="3" id="KW-1185">Reference proteome</keyword>
<feature type="non-terminal residue" evidence="2">
    <location>
        <position position="1"/>
    </location>
</feature>
<dbReference type="SUPFAM" id="SSF54695">
    <property type="entry name" value="POZ domain"/>
    <property type="match status" value="1"/>
</dbReference>
<dbReference type="Gene3D" id="3.30.710.10">
    <property type="entry name" value="Potassium Channel Kv1.1, Chain A"/>
    <property type="match status" value="1"/>
</dbReference>
<feature type="domain" description="BTB" evidence="1">
    <location>
        <begin position="13"/>
        <end position="72"/>
    </location>
</feature>
<organism evidence="2">
    <name type="scientific">Oppiella nova</name>
    <dbReference type="NCBI Taxonomy" id="334625"/>
    <lineage>
        <taxon>Eukaryota</taxon>
        <taxon>Metazoa</taxon>
        <taxon>Ecdysozoa</taxon>
        <taxon>Arthropoda</taxon>
        <taxon>Chelicerata</taxon>
        <taxon>Arachnida</taxon>
        <taxon>Acari</taxon>
        <taxon>Acariformes</taxon>
        <taxon>Sarcoptiformes</taxon>
        <taxon>Oribatida</taxon>
        <taxon>Brachypylina</taxon>
        <taxon>Oppioidea</taxon>
        <taxon>Oppiidae</taxon>
        <taxon>Oppiella</taxon>
    </lineage>
</organism>
<name>A0A7R9QPQ8_9ACAR</name>
<dbReference type="InterPro" id="IPR011333">
    <property type="entry name" value="SKP1/BTB/POZ_sf"/>
</dbReference>
<evidence type="ECO:0000259" key="1">
    <source>
        <dbReference type="PROSITE" id="PS50097"/>
    </source>
</evidence>
<dbReference type="EMBL" id="CAJPVJ010005792">
    <property type="protein sequence ID" value="CAG2169840.1"/>
    <property type="molecule type" value="Genomic_DNA"/>
</dbReference>
<sequence length="209" mass="24553">SSFERLYNNKDFNDCRFIVGTKHIFASKAVLSSHSEVFQQMFSTDMSEKESNEVIIDDIECEKSDKLEEMAEQLLYVSDKYMVSDLKKICMNLVFMKINKRNAFKVLKAMDKYGSEELRAKTIEFIEENMSQTLEEEWVNILGNDRPLIDVLVFALKNNWRPKMPTKTMTYTYSYIGSQEILEAQSSNVESRSHFSHHLAQYVRFLLIY</sequence>
<dbReference type="PANTHER" id="PTHR24413">
    <property type="entry name" value="SPECKLE-TYPE POZ PROTEIN"/>
    <property type="match status" value="1"/>
</dbReference>
<dbReference type="InterPro" id="IPR000210">
    <property type="entry name" value="BTB/POZ_dom"/>
</dbReference>
<dbReference type="SMART" id="SM00225">
    <property type="entry name" value="BTB"/>
    <property type="match status" value="1"/>
</dbReference>
<dbReference type="AlphaFoldDB" id="A0A7R9QPQ8"/>
<reference evidence="2" key="1">
    <citation type="submission" date="2020-11" db="EMBL/GenBank/DDBJ databases">
        <authorList>
            <person name="Tran Van P."/>
        </authorList>
    </citation>
    <scope>NUCLEOTIDE SEQUENCE</scope>
</reference>
<accession>A0A7R9QPQ8</accession>
<dbReference type="Proteomes" id="UP000728032">
    <property type="component" value="Unassembled WGS sequence"/>
</dbReference>